<dbReference type="CDD" id="cd07043">
    <property type="entry name" value="STAS_anti-anti-sigma_factors"/>
    <property type="match status" value="1"/>
</dbReference>
<dbReference type="PANTHER" id="PTHR33495">
    <property type="entry name" value="ANTI-SIGMA FACTOR ANTAGONIST TM_1081-RELATED-RELATED"/>
    <property type="match status" value="1"/>
</dbReference>
<dbReference type="KEGG" id="rhoz:GXP67_09680"/>
<proteinExistence type="inferred from homology"/>
<dbReference type="Proteomes" id="UP000480178">
    <property type="component" value="Chromosome"/>
</dbReference>
<dbReference type="Pfam" id="PF01740">
    <property type="entry name" value="STAS"/>
    <property type="match status" value="1"/>
</dbReference>
<protein>
    <recommendedName>
        <fullName evidence="2">Anti-sigma factor antagonist</fullName>
    </recommendedName>
</protein>
<sequence>MELVTHIEQNKCIILLHGDLDASSSILVDKALQAALDKNMKHILVDFAMLNYISAAGIGVFITHLHNLQRTEITLVLYNMQLKIRDIFNVTGMNEFITIVDTQEEACQLCEQKTCN</sequence>
<dbReference type="EMBL" id="CP048222">
    <property type="protein sequence ID" value="QHT66908.1"/>
    <property type="molecule type" value="Genomic_DNA"/>
</dbReference>
<dbReference type="SUPFAM" id="SSF52091">
    <property type="entry name" value="SpoIIaa-like"/>
    <property type="match status" value="1"/>
</dbReference>
<dbReference type="InterPro" id="IPR002645">
    <property type="entry name" value="STAS_dom"/>
</dbReference>
<name>A0A6C0GFY8_9BACT</name>
<dbReference type="PROSITE" id="PS50801">
    <property type="entry name" value="STAS"/>
    <property type="match status" value="1"/>
</dbReference>
<evidence type="ECO:0000313" key="5">
    <source>
        <dbReference type="Proteomes" id="UP000480178"/>
    </source>
</evidence>
<dbReference type="AlphaFoldDB" id="A0A6C0GFY8"/>
<dbReference type="NCBIfam" id="TIGR00377">
    <property type="entry name" value="ant_ant_sig"/>
    <property type="match status" value="1"/>
</dbReference>
<comment type="similarity">
    <text evidence="1 2">Belongs to the anti-sigma-factor antagonist family.</text>
</comment>
<reference evidence="4 5" key="1">
    <citation type="submission" date="2020-01" db="EMBL/GenBank/DDBJ databases">
        <authorList>
            <person name="Kim M.K."/>
        </authorList>
    </citation>
    <scope>NUCLEOTIDE SEQUENCE [LARGE SCALE GENOMIC DNA]</scope>
    <source>
        <strain evidence="4 5">172606-1</strain>
    </source>
</reference>
<evidence type="ECO:0000256" key="2">
    <source>
        <dbReference type="RuleBase" id="RU003749"/>
    </source>
</evidence>
<evidence type="ECO:0000256" key="1">
    <source>
        <dbReference type="ARBA" id="ARBA00009013"/>
    </source>
</evidence>
<gene>
    <name evidence="4" type="ORF">GXP67_09680</name>
</gene>
<dbReference type="RefSeq" id="WP_162442959.1">
    <property type="nucleotide sequence ID" value="NZ_CP048222.1"/>
</dbReference>
<dbReference type="Gene3D" id="3.30.750.24">
    <property type="entry name" value="STAS domain"/>
    <property type="match status" value="1"/>
</dbReference>
<dbReference type="InterPro" id="IPR003658">
    <property type="entry name" value="Anti-sigma_ant"/>
</dbReference>
<evidence type="ECO:0000313" key="4">
    <source>
        <dbReference type="EMBL" id="QHT66908.1"/>
    </source>
</evidence>
<feature type="domain" description="STAS" evidence="3">
    <location>
        <begin position="1"/>
        <end position="110"/>
    </location>
</feature>
<accession>A0A6C0GFY8</accession>
<dbReference type="GO" id="GO:0043856">
    <property type="term" value="F:anti-sigma factor antagonist activity"/>
    <property type="evidence" value="ECO:0007669"/>
    <property type="project" value="InterPro"/>
</dbReference>
<organism evidence="4 5">
    <name type="scientific">Rhodocytophaga rosea</name>
    <dbReference type="NCBI Taxonomy" id="2704465"/>
    <lineage>
        <taxon>Bacteria</taxon>
        <taxon>Pseudomonadati</taxon>
        <taxon>Bacteroidota</taxon>
        <taxon>Cytophagia</taxon>
        <taxon>Cytophagales</taxon>
        <taxon>Rhodocytophagaceae</taxon>
        <taxon>Rhodocytophaga</taxon>
    </lineage>
</organism>
<keyword evidence="5" id="KW-1185">Reference proteome</keyword>
<dbReference type="InterPro" id="IPR036513">
    <property type="entry name" value="STAS_dom_sf"/>
</dbReference>
<evidence type="ECO:0000259" key="3">
    <source>
        <dbReference type="PROSITE" id="PS50801"/>
    </source>
</evidence>